<organism evidence="1 2">
    <name type="scientific">Smallanthus sonchifolius</name>
    <dbReference type="NCBI Taxonomy" id="185202"/>
    <lineage>
        <taxon>Eukaryota</taxon>
        <taxon>Viridiplantae</taxon>
        <taxon>Streptophyta</taxon>
        <taxon>Embryophyta</taxon>
        <taxon>Tracheophyta</taxon>
        <taxon>Spermatophyta</taxon>
        <taxon>Magnoliopsida</taxon>
        <taxon>eudicotyledons</taxon>
        <taxon>Gunneridae</taxon>
        <taxon>Pentapetalae</taxon>
        <taxon>asterids</taxon>
        <taxon>campanulids</taxon>
        <taxon>Asterales</taxon>
        <taxon>Asteraceae</taxon>
        <taxon>Asteroideae</taxon>
        <taxon>Heliantheae alliance</taxon>
        <taxon>Millerieae</taxon>
        <taxon>Smallanthus</taxon>
    </lineage>
</organism>
<accession>A0ACB9JYC2</accession>
<dbReference type="EMBL" id="CM042019">
    <property type="protein sequence ID" value="KAI3825046.1"/>
    <property type="molecule type" value="Genomic_DNA"/>
</dbReference>
<dbReference type="Proteomes" id="UP001056120">
    <property type="component" value="Linkage Group LG02"/>
</dbReference>
<reference evidence="1 2" key="2">
    <citation type="journal article" date="2022" name="Mol. Ecol. Resour.">
        <title>The genomes of chicory, endive, great burdock and yacon provide insights into Asteraceae paleo-polyploidization history and plant inulin production.</title>
        <authorList>
            <person name="Fan W."/>
            <person name="Wang S."/>
            <person name="Wang H."/>
            <person name="Wang A."/>
            <person name="Jiang F."/>
            <person name="Liu H."/>
            <person name="Zhao H."/>
            <person name="Xu D."/>
            <person name="Zhang Y."/>
        </authorList>
    </citation>
    <scope>NUCLEOTIDE SEQUENCE [LARGE SCALE GENOMIC DNA]</scope>
    <source>
        <strain evidence="2">cv. Yunnan</strain>
        <tissue evidence="1">Leaves</tissue>
    </source>
</reference>
<reference evidence="2" key="1">
    <citation type="journal article" date="2022" name="Mol. Ecol. Resour.">
        <title>The genomes of chicory, endive, great burdock and yacon provide insights into Asteraceae palaeo-polyploidization history and plant inulin production.</title>
        <authorList>
            <person name="Fan W."/>
            <person name="Wang S."/>
            <person name="Wang H."/>
            <person name="Wang A."/>
            <person name="Jiang F."/>
            <person name="Liu H."/>
            <person name="Zhao H."/>
            <person name="Xu D."/>
            <person name="Zhang Y."/>
        </authorList>
    </citation>
    <scope>NUCLEOTIDE SEQUENCE [LARGE SCALE GENOMIC DNA]</scope>
    <source>
        <strain evidence="2">cv. Yunnan</strain>
    </source>
</reference>
<name>A0ACB9JYC2_9ASTR</name>
<protein>
    <submittedName>
        <fullName evidence="1">Uncharacterized protein</fullName>
    </submittedName>
</protein>
<evidence type="ECO:0000313" key="1">
    <source>
        <dbReference type="EMBL" id="KAI3825046.1"/>
    </source>
</evidence>
<gene>
    <name evidence="1" type="ORF">L1987_06522</name>
</gene>
<comment type="caution">
    <text evidence="1">The sequence shown here is derived from an EMBL/GenBank/DDBJ whole genome shotgun (WGS) entry which is preliminary data.</text>
</comment>
<proteinExistence type="predicted"/>
<evidence type="ECO:0000313" key="2">
    <source>
        <dbReference type="Proteomes" id="UP001056120"/>
    </source>
</evidence>
<keyword evidence="2" id="KW-1185">Reference proteome</keyword>
<sequence>MILVFFFMSVLLSFLPLLHSVTEKNISMPIWPESFSCSGLGSFKYPFYKATHSECGLIMIGCTSKGGEVQFEGRSYEIVGKYDSDKTSDHNSYNLVIHNGTYENLVNKNSCEALKNNFTFPNPSPLLYSISIYPFITLFKCTKYQQQTDSYFEEHSYNSYNGCKDDNFYYNYFNGTVPGDLPHTCQVVQLPMKLSSHQGLNETNIFSLLSSDVSIFYILSPDCYDCYKRGRQCYTKNGHDVQCSNAIKVIAGSVLILVLSFVMFIIWRHCKSNPFSYVSSKNKSSNLEDISLSCGISVFFYNELEDATQNFDPSYELGDGDKSDVYSYGVVLIELISSMVAVDLNRSEDEISLANFALNRIQRCAIDQLIDPVLGSDTNPEVMSMITSVAELAFRCLQYESEMRPTMNEVLDVLMDIEVLGGTEAYDSTRDFQTVNVLPSSETNDAVVLLKDFRPSPVSVTTEWESINSASTTLSSNGDRLSMKNGIST</sequence>